<dbReference type="STRING" id="930090.W6ZA25"/>
<keyword evidence="2" id="KW-1185">Reference proteome</keyword>
<dbReference type="HOGENOM" id="CLU_1461059_0_0_1"/>
<gene>
    <name evidence="1" type="ORF">COCMIDRAFT_27262</name>
</gene>
<proteinExistence type="predicted"/>
<evidence type="ECO:0000313" key="2">
    <source>
        <dbReference type="Proteomes" id="UP000054032"/>
    </source>
</evidence>
<sequence>MHDESGCANYNGEAALQLSAGLVPKLKHVCMWENIRIPSREITRQKPIRPQWQGLHPQSDSEWREMPQTKDAIQGLAIHAFLPLTLKRTGYREEDGQNAPCIRMLPLNDGKDQEAMAITMRQVLINAAVYESLAQSIFQQMPVTHTLVEVGLPPKLDFAFLHGWGEAGYAGVTLEAHQTLQGQAA</sequence>
<dbReference type="AlphaFoldDB" id="W6ZA25"/>
<dbReference type="EMBL" id="KI964005">
    <property type="protein sequence ID" value="EUC44384.1"/>
    <property type="molecule type" value="Genomic_DNA"/>
</dbReference>
<dbReference type="Proteomes" id="UP000054032">
    <property type="component" value="Unassembled WGS sequence"/>
</dbReference>
<protein>
    <submittedName>
        <fullName evidence="1">Uncharacterized protein</fullName>
    </submittedName>
</protein>
<dbReference type="OrthoDB" id="3691236at2759"/>
<reference evidence="1 2" key="1">
    <citation type="journal article" date="2013" name="PLoS Genet.">
        <title>Comparative genome structure, secondary metabolite, and effector coding capacity across Cochliobolus pathogens.</title>
        <authorList>
            <person name="Condon B.J."/>
            <person name="Leng Y."/>
            <person name="Wu D."/>
            <person name="Bushley K.E."/>
            <person name="Ohm R.A."/>
            <person name="Otillar R."/>
            <person name="Martin J."/>
            <person name="Schackwitz W."/>
            <person name="Grimwood J."/>
            <person name="MohdZainudin N."/>
            <person name="Xue C."/>
            <person name="Wang R."/>
            <person name="Manning V.A."/>
            <person name="Dhillon B."/>
            <person name="Tu Z.J."/>
            <person name="Steffenson B.J."/>
            <person name="Salamov A."/>
            <person name="Sun H."/>
            <person name="Lowry S."/>
            <person name="LaButti K."/>
            <person name="Han J."/>
            <person name="Copeland A."/>
            <person name="Lindquist E."/>
            <person name="Barry K."/>
            <person name="Schmutz J."/>
            <person name="Baker S.E."/>
            <person name="Ciuffetti L.M."/>
            <person name="Grigoriev I.V."/>
            <person name="Zhong S."/>
            <person name="Turgeon B.G."/>
        </authorList>
    </citation>
    <scope>NUCLEOTIDE SEQUENCE [LARGE SCALE GENOMIC DNA]</scope>
    <source>
        <strain evidence="1 2">ATCC 44560</strain>
    </source>
</reference>
<evidence type="ECO:0000313" key="1">
    <source>
        <dbReference type="EMBL" id="EUC44384.1"/>
    </source>
</evidence>
<dbReference type="KEGG" id="bor:COCMIDRAFT_27262"/>
<dbReference type="RefSeq" id="XP_007689071.1">
    <property type="nucleotide sequence ID" value="XM_007690881.1"/>
</dbReference>
<accession>W6ZA25</accession>
<name>W6ZA25_COCMI</name>
<dbReference type="GeneID" id="19121090"/>
<organism evidence="1 2">
    <name type="scientific">Bipolaris oryzae ATCC 44560</name>
    <dbReference type="NCBI Taxonomy" id="930090"/>
    <lineage>
        <taxon>Eukaryota</taxon>
        <taxon>Fungi</taxon>
        <taxon>Dikarya</taxon>
        <taxon>Ascomycota</taxon>
        <taxon>Pezizomycotina</taxon>
        <taxon>Dothideomycetes</taxon>
        <taxon>Pleosporomycetidae</taxon>
        <taxon>Pleosporales</taxon>
        <taxon>Pleosporineae</taxon>
        <taxon>Pleosporaceae</taxon>
        <taxon>Bipolaris</taxon>
    </lineage>
</organism>
<dbReference type="eggNOG" id="ENOG502RS28">
    <property type="taxonomic scope" value="Eukaryota"/>
</dbReference>